<proteinExistence type="predicted"/>
<evidence type="ECO:0000256" key="1">
    <source>
        <dbReference type="SAM" id="MobiDB-lite"/>
    </source>
</evidence>
<comment type="caution">
    <text evidence="2">The sequence shown here is derived from an EMBL/GenBank/DDBJ whole genome shotgun (WGS) entry which is preliminary data.</text>
</comment>
<evidence type="ECO:0000313" key="2">
    <source>
        <dbReference type="EMBL" id="MDR6429668.1"/>
    </source>
</evidence>
<feature type="region of interest" description="Disordered" evidence="1">
    <location>
        <begin position="14"/>
        <end position="37"/>
    </location>
</feature>
<reference evidence="2" key="1">
    <citation type="submission" date="2023-07" db="EMBL/GenBank/DDBJ databases">
        <title>Sorghum-associated microbial communities from plants grown in Nebraska, USA.</title>
        <authorList>
            <person name="Schachtman D."/>
        </authorList>
    </citation>
    <scope>NUCLEOTIDE SEQUENCE</scope>
    <source>
        <strain evidence="2">DS2114</strain>
    </source>
</reference>
<evidence type="ECO:0000313" key="3">
    <source>
        <dbReference type="Proteomes" id="UP001184828"/>
    </source>
</evidence>
<feature type="compositionally biased region" description="Basic and acidic residues" evidence="1">
    <location>
        <begin position="14"/>
        <end position="28"/>
    </location>
</feature>
<gene>
    <name evidence="2" type="ORF">J2738_005842</name>
</gene>
<dbReference type="RefSeq" id="WP_192328388.1">
    <property type="nucleotide sequence ID" value="NZ_JAUSRU010000014.1"/>
</dbReference>
<organism evidence="2 3">
    <name type="scientific">Variovorax paradoxus</name>
    <dbReference type="NCBI Taxonomy" id="34073"/>
    <lineage>
        <taxon>Bacteria</taxon>
        <taxon>Pseudomonadati</taxon>
        <taxon>Pseudomonadota</taxon>
        <taxon>Betaproteobacteria</taxon>
        <taxon>Burkholderiales</taxon>
        <taxon>Comamonadaceae</taxon>
        <taxon>Variovorax</taxon>
    </lineage>
</organism>
<accession>A0AAE3Y5I6</accession>
<name>A0AAE3Y5I6_VARPD</name>
<protein>
    <submittedName>
        <fullName evidence="2">Uncharacterized protein</fullName>
    </submittedName>
</protein>
<sequence>MAVKVRLWLNPADRASELEPTAEARRENCGTNDGSSRNNPAINAGFVFHAAASASQALPDLTCDGL</sequence>
<dbReference type="Proteomes" id="UP001184828">
    <property type="component" value="Unassembled WGS sequence"/>
</dbReference>
<dbReference type="EMBL" id="JAVDQZ010000011">
    <property type="protein sequence ID" value="MDR6429668.1"/>
    <property type="molecule type" value="Genomic_DNA"/>
</dbReference>
<dbReference type="AlphaFoldDB" id="A0AAE3Y5I6"/>